<dbReference type="AlphaFoldDB" id="A0A8J5I683"/>
<dbReference type="PANTHER" id="PTHR31903:SF6">
    <property type="entry name" value="F12F1.11-RELATED"/>
    <property type="match status" value="1"/>
</dbReference>
<sequence>MLLVQRKGSKSAPSLLLLSSLLTEYPFLRLIITTAEASLPFFLPQKLIFFFFSLLFGWEMKKLGNGKGKVHPAPAPQGHLAALPAAVMALAATLTAGEQEVLAYLLSGGGRWREQRRRRAHPPELGCDCFGCYKSFWARWDASPNRHVIHRIIDAVEESLESRERGRGRRRKQRERKGCDLAAAAAGEEIFGSEAKRFLEVDGGHLCSDNIVGEFGDEGRVDDSEEEEAEAEDEVEQENNENGSHESKSSVRRFMSFLGESVWGVWS</sequence>
<name>A0A8J5I683_ZINOF</name>
<gene>
    <name evidence="2" type="ORF">ZIOFF_003257</name>
</gene>
<accession>A0A8J5I683</accession>
<keyword evidence="3" id="KW-1185">Reference proteome</keyword>
<feature type="region of interest" description="Disordered" evidence="1">
    <location>
        <begin position="213"/>
        <end position="251"/>
    </location>
</feature>
<protein>
    <submittedName>
        <fullName evidence="2">Uncharacterized protein</fullName>
    </submittedName>
</protein>
<dbReference type="PANTHER" id="PTHR31903">
    <property type="entry name" value="F12F1.11-RELATED"/>
    <property type="match status" value="1"/>
</dbReference>
<evidence type="ECO:0000256" key="1">
    <source>
        <dbReference type="SAM" id="MobiDB-lite"/>
    </source>
</evidence>
<comment type="caution">
    <text evidence="2">The sequence shown here is derived from an EMBL/GenBank/DDBJ whole genome shotgun (WGS) entry which is preliminary data.</text>
</comment>
<proteinExistence type="predicted"/>
<feature type="compositionally biased region" description="Acidic residues" evidence="1">
    <location>
        <begin position="223"/>
        <end position="239"/>
    </location>
</feature>
<evidence type="ECO:0000313" key="2">
    <source>
        <dbReference type="EMBL" id="KAG6538146.1"/>
    </source>
</evidence>
<reference evidence="2 3" key="1">
    <citation type="submission" date="2020-08" db="EMBL/GenBank/DDBJ databases">
        <title>Plant Genome Project.</title>
        <authorList>
            <person name="Zhang R.-G."/>
        </authorList>
    </citation>
    <scope>NUCLEOTIDE SEQUENCE [LARGE SCALE GENOMIC DNA]</scope>
    <source>
        <tissue evidence="2">Rhizome</tissue>
    </source>
</reference>
<evidence type="ECO:0000313" key="3">
    <source>
        <dbReference type="Proteomes" id="UP000734854"/>
    </source>
</evidence>
<dbReference type="EMBL" id="JACMSC010000001">
    <property type="protein sequence ID" value="KAG6538146.1"/>
    <property type="molecule type" value="Genomic_DNA"/>
</dbReference>
<organism evidence="2 3">
    <name type="scientific">Zingiber officinale</name>
    <name type="common">Ginger</name>
    <name type="synonym">Amomum zingiber</name>
    <dbReference type="NCBI Taxonomy" id="94328"/>
    <lineage>
        <taxon>Eukaryota</taxon>
        <taxon>Viridiplantae</taxon>
        <taxon>Streptophyta</taxon>
        <taxon>Embryophyta</taxon>
        <taxon>Tracheophyta</taxon>
        <taxon>Spermatophyta</taxon>
        <taxon>Magnoliopsida</taxon>
        <taxon>Liliopsida</taxon>
        <taxon>Zingiberales</taxon>
        <taxon>Zingiberaceae</taxon>
        <taxon>Zingiber</taxon>
    </lineage>
</organism>
<dbReference type="Proteomes" id="UP000734854">
    <property type="component" value="Unassembled WGS sequence"/>
</dbReference>